<keyword evidence="2" id="KW-0808">Transferase</keyword>
<dbReference type="Gene3D" id="3.40.50.10190">
    <property type="entry name" value="BRCT domain"/>
    <property type="match status" value="1"/>
</dbReference>
<evidence type="ECO:0000313" key="8">
    <source>
        <dbReference type="EMBL" id="KAL2081078.1"/>
    </source>
</evidence>
<evidence type="ECO:0000313" key="9">
    <source>
        <dbReference type="Proteomes" id="UP001591681"/>
    </source>
</evidence>
<dbReference type="PROSITE" id="PS51059">
    <property type="entry name" value="PARP_CATALYTIC"/>
    <property type="match status" value="1"/>
</dbReference>
<gene>
    <name evidence="8" type="ORF">ACEWY4_022931</name>
</gene>
<comment type="caution">
    <text evidence="8">The sequence shown here is derived from an EMBL/GenBank/DDBJ whole genome shotgun (WGS) entry which is preliminary data.</text>
</comment>
<dbReference type="Pfam" id="PF00533">
    <property type="entry name" value="BRCT"/>
    <property type="match status" value="1"/>
</dbReference>
<feature type="region of interest" description="Disordered" evidence="3">
    <location>
        <begin position="1515"/>
        <end position="1535"/>
    </location>
</feature>
<accession>A0ABD1J530</accession>
<dbReference type="InterPro" id="IPR058904">
    <property type="entry name" value="PARP4_MVP-ID"/>
</dbReference>
<dbReference type="InterPro" id="IPR036420">
    <property type="entry name" value="BRCT_dom_sf"/>
</dbReference>
<evidence type="ECO:0000259" key="4">
    <source>
        <dbReference type="PROSITE" id="PS50172"/>
    </source>
</evidence>
<dbReference type="SMART" id="SM00292">
    <property type="entry name" value="BRCT"/>
    <property type="match status" value="1"/>
</dbReference>
<feature type="region of interest" description="Disordered" evidence="3">
    <location>
        <begin position="1418"/>
        <end position="1439"/>
    </location>
</feature>
<dbReference type="PANTHER" id="PTHR46530:SF1">
    <property type="entry name" value="PROTEIN MONO-ADP-RIBOSYLTRANSFERASE PARP4"/>
    <property type="match status" value="1"/>
</dbReference>
<dbReference type="CDD" id="cd00198">
    <property type="entry name" value="vWFA"/>
    <property type="match status" value="1"/>
</dbReference>
<organism evidence="8 9">
    <name type="scientific">Coilia grayii</name>
    <name type="common">Gray's grenadier anchovy</name>
    <dbReference type="NCBI Taxonomy" id="363190"/>
    <lineage>
        <taxon>Eukaryota</taxon>
        <taxon>Metazoa</taxon>
        <taxon>Chordata</taxon>
        <taxon>Craniata</taxon>
        <taxon>Vertebrata</taxon>
        <taxon>Euteleostomi</taxon>
        <taxon>Actinopterygii</taxon>
        <taxon>Neopterygii</taxon>
        <taxon>Teleostei</taxon>
        <taxon>Clupei</taxon>
        <taxon>Clupeiformes</taxon>
        <taxon>Clupeoidei</taxon>
        <taxon>Engraulidae</taxon>
        <taxon>Coilinae</taxon>
        <taxon>Coilia</taxon>
    </lineage>
</organism>
<dbReference type="Pfam" id="PF26156">
    <property type="entry name" value="PARP4_MVP-ID"/>
    <property type="match status" value="1"/>
</dbReference>
<evidence type="ECO:0000259" key="7">
    <source>
        <dbReference type="PROSITE" id="PS51468"/>
    </source>
</evidence>
<dbReference type="SUPFAM" id="SSF52113">
    <property type="entry name" value="BRCT domain"/>
    <property type="match status" value="1"/>
</dbReference>
<dbReference type="SMART" id="SM00609">
    <property type="entry name" value="VIT"/>
    <property type="match status" value="1"/>
</dbReference>
<name>A0ABD1J530_9TELE</name>
<dbReference type="Pfam" id="PF13768">
    <property type="entry name" value="VWA_3"/>
    <property type="match status" value="1"/>
</dbReference>
<dbReference type="InterPro" id="IPR002035">
    <property type="entry name" value="VWF_A"/>
</dbReference>
<dbReference type="Pfam" id="PF08487">
    <property type="entry name" value="VIT"/>
    <property type="match status" value="1"/>
</dbReference>
<feature type="domain" description="BRCT" evidence="4">
    <location>
        <begin position="1"/>
        <end position="92"/>
    </location>
</feature>
<dbReference type="PANTHER" id="PTHR46530">
    <property type="entry name" value="PROTEIN MONO-ADP-RIBOSYLTRANSFERASE PARP4"/>
    <property type="match status" value="1"/>
</dbReference>
<evidence type="ECO:0000256" key="2">
    <source>
        <dbReference type="RuleBase" id="RU362114"/>
    </source>
</evidence>
<evidence type="ECO:0000256" key="3">
    <source>
        <dbReference type="SAM" id="MobiDB-lite"/>
    </source>
</evidence>
<keyword evidence="2" id="KW-0520">NAD</keyword>
<evidence type="ECO:0000256" key="1">
    <source>
        <dbReference type="ARBA" id="ARBA00024347"/>
    </source>
</evidence>
<comment type="similarity">
    <text evidence="1">Belongs to the ARTD/PARP family.</text>
</comment>
<dbReference type="InterPro" id="IPR013694">
    <property type="entry name" value="VIT"/>
</dbReference>
<dbReference type="PROSITE" id="PS50234">
    <property type="entry name" value="VWFA"/>
    <property type="match status" value="1"/>
</dbReference>
<reference evidence="8 9" key="1">
    <citation type="submission" date="2024-09" db="EMBL/GenBank/DDBJ databases">
        <title>A chromosome-level genome assembly of Gray's grenadier anchovy, Coilia grayii.</title>
        <authorList>
            <person name="Fu Z."/>
        </authorList>
    </citation>
    <scope>NUCLEOTIDE SEQUENCE [LARGE SCALE GENOMIC DNA]</scope>
    <source>
        <strain evidence="8">G4</strain>
        <tissue evidence="8">Muscle</tissue>
    </source>
</reference>
<dbReference type="SMART" id="SM00327">
    <property type="entry name" value="VWA"/>
    <property type="match status" value="1"/>
</dbReference>
<dbReference type="SUPFAM" id="SSF53300">
    <property type="entry name" value="vWA-like"/>
    <property type="match status" value="1"/>
</dbReference>
<feature type="domain" description="PARP catalytic" evidence="6">
    <location>
        <begin position="380"/>
        <end position="584"/>
    </location>
</feature>
<keyword evidence="9" id="KW-1185">Reference proteome</keyword>
<dbReference type="SUPFAM" id="SSF56399">
    <property type="entry name" value="ADP-ribosylation"/>
    <property type="match status" value="1"/>
</dbReference>
<dbReference type="Pfam" id="PF26166">
    <property type="entry name" value="WGR-like_PARP4"/>
    <property type="match status" value="1"/>
</dbReference>
<dbReference type="CDD" id="cd17726">
    <property type="entry name" value="BRCT_PARP4_like"/>
    <property type="match status" value="1"/>
</dbReference>
<protein>
    <recommendedName>
        <fullName evidence="2">Poly [ADP-ribose] polymerase</fullName>
        <shortName evidence="2">PARP</shortName>
        <ecNumber evidence="2">2.4.2.-</ecNumber>
    </recommendedName>
</protein>
<feature type="domain" description="VIT" evidence="7">
    <location>
        <begin position="625"/>
        <end position="753"/>
    </location>
</feature>
<dbReference type="InterPro" id="IPR036465">
    <property type="entry name" value="vWFA_dom_sf"/>
</dbReference>
<dbReference type="EMBL" id="JBHFQA010000020">
    <property type="protein sequence ID" value="KAL2081078.1"/>
    <property type="molecule type" value="Genomic_DNA"/>
</dbReference>
<evidence type="ECO:0000259" key="5">
    <source>
        <dbReference type="PROSITE" id="PS50234"/>
    </source>
</evidence>
<feature type="domain" description="VWFA" evidence="5">
    <location>
        <begin position="902"/>
        <end position="1073"/>
    </location>
</feature>
<sequence length="1726" mass="191085">MAVFTDCAVVLELKDMPFKEKKKVRLAITDNGGSISYVVNKQCTFVVVSSLGCLSSNRQQSARKLQVPVVGLAYVWACLEKNTLLPATEHILVPMTPAPDPAPSFQPAKQVSLEERYTHEQDKDPPQSHTVENQIKNDADYVYKHRIYSEHDKDLPMYPSHFQVAKYSVFASVYANVTMDEHSGDWCVLELQSAKGEEGCVFRVVRYMKQRRVVRDQLVWCSCSEDALEVYQQLQEQLTATHFELKKELPPTQRDLGSLALKQLLLVEDLHCSTPSQEVGVFVELVWTEALGSLAKVLNVPALSISPNDVSRAEGLLLQVRRVEGEGERRSLLEEVRSVLPHTLPDTLPIAKLVSQALDLCQVLRDTLAVNEVVMRSFIPSSLGKYRALGCSIQSLHPQSPDYHTVTQLLQHNDSHSEIKIHNVFHVQRGVELQMFREELGNVRPLLHSTGPASFVGILSRGLLLPRVGVESHGVERTDVGFLGGGIYFSDSFSTSVKYSRPNVTDGLRLLLVCEVALGRCREFRKRDTTLTSAPEGYDSVHGVRNTANQPSEFEDDEYVVYSPDQVRLKYVVQYTLPDDQVKDFQPCVDTSVESIPQTETSDTLPDEVPDEDREWFEDFKNPLDSVTAGLLDSAGQTLPLQAVHVKCKLVDLLSQVIIFQTYSNPNSVPIEAKYVFPLEESAAVCGFEAFINGKHVIGEVKEKEQARKEYKQAIAKGHGAYLMDQEAPDVFTISVGNLPPGATVLIKVTFISELLVTGDSIFFQLPGSVAPWQQSSALNERTQSTVEKVCVSEHNGDFSLSLSIEMPYEINRLLCITHKIQTKKTECKAVVRTLPGEMMGSNGFQLCIRLFEMHMPRMWVENHPDKDSQACMLVFFPDFEALQGAGEEPSPASGPGCGVEEVVLLLDSSESMRGEALANARQIAVQIIKHISYEGKKPKINVVLFGTDQKDAFVFSKELEDGATTANRFIRTSPPVGGSTELWRPLRSFSLLPPSRGTRSLVLLSDGHVHNPALTMQLARSNAAHTRLFTCGLSKTANKHMLRALAQAGGGAFEFFDTKTRHTWLQKVNTTVRRMTSPGCSSVSVKWQLFNPTAPSPVQAPAQLHSLFSNHHTLVYGFVPHCTQATLYGDLCGKEIKTMVSTTELQKTKGTFLHKLTARAVIRDYEDGILHMDEAEHEGKKAEMKSFIVDLSKEFSILSQFTSFVAIEERDPEKPDKGFTDIPKLIAEEDVDLLPYMGWEYDSEESESSGKEEEVKTFRDVDVDILLDYDDEEWSEYGDAECTEDMLAVPLQKEGKALTFGFKGAAPPSLPSSPGGLSAERGSGYEKFKHPKETPVPLSTDSHALSVPPTGVMGSASGIGPEPVCPRPPPTSGYLSVTNSIDFGGRALHAAQLPAPRGAAPSPAPCPSGGIFGAGGGVRSATPHPPSPDSSGARLLPTPRHRSLYGSRAARYSFQGKALSKIAALDSGEEEVDSSEEEVDWEEEVEWGRVASRCGQTSPVRLGLDRKVVPFVGQSASGTARSPSPKYKTSKRQNIRTHWQPQQAPQLLNEPEDFVSSETRKGEHLVEETSWKKLSSLQTPEGCWECTEEVGSLLGVDLGFFANVFLKEKGILSLGPKAHADILRLVSTLLVLQLVRVKKLVKGELLQSLFRLREPPEHSCPEWEALKRAVDWVCWADRQYPCVCSRLEFGRDWESSTRQLLGFDRPHPLSPLTPLLQRNTVILAC</sequence>
<dbReference type="Pfam" id="PF00644">
    <property type="entry name" value="PARP"/>
    <property type="match status" value="1"/>
</dbReference>
<dbReference type="InterPro" id="IPR058905">
    <property type="entry name" value="WGR-like_PARP4"/>
</dbReference>
<dbReference type="Gene3D" id="3.40.50.410">
    <property type="entry name" value="von Willebrand factor, type A domain"/>
    <property type="match status" value="1"/>
</dbReference>
<proteinExistence type="inferred from homology"/>
<evidence type="ECO:0000259" key="6">
    <source>
        <dbReference type="PROSITE" id="PS51059"/>
    </source>
</evidence>
<dbReference type="Gene3D" id="3.90.228.10">
    <property type="match status" value="1"/>
</dbReference>
<dbReference type="PROSITE" id="PS50172">
    <property type="entry name" value="BRCT"/>
    <property type="match status" value="1"/>
</dbReference>
<dbReference type="EC" id="2.4.2.-" evidence="2"/>
<dbReference type="Proteomes" id="UP001591681">
    <property type="component" value="Unassembled WGS sequence"/>
</dbReference>
<dbReference type="GO" id="GO:0003950">
    <property type="term" value="F:NAD+ poly-ADP-ribosyltransferase activity"/>
    <property type="evidence" value="ECO:0007669"/>
    <property type="project" value="UniProtKB-UniRule"/>
</dbReference>
<dbReference type="InterPro" id="IPR012317">
    <property type="entry name" value="Poly(ADP-ribose)pol_cat_dom"/>
</dbReference>
<keyword evidence="2" id="KW-0328">Glycosyltransferase</keyword>
<dbReference type="InterPro" id="IPR031273">
    <property type="entry name" value="PARP4"/>
</dbReference>
<dbReference type="InterPro" id="IPR001357">
    <property type="entry name" value="BRCT_dom"/>
</dbReference>
<dbReference type="PROSITE" id="PS51468">
    <property type="entry name" value="VIT"/>
    <property type="match status" value="1"/>
</dbReference>